<accession>A0A7S4UE29</accession>
<evidence type="ECO:0000313" key="1">
    <source>
        <dbReference type="EMBL" id="CAE4574896.1"/>
    </source>
</evidence>
<dbReference type="Pfam" id="PF14299">
    <property type="entry name" value="PP2"/>
    <property type="match status" value="1"/>
</dbReference>
<dbReference type="InterPro" id="IPR025886">
    <property type="entry name" value="PP2-like"/>
</dbReference>
<dbReference type="EMBL" id="HBNR01021765">
    <property type="protein sequence ID" value="CAE4574896.1"/>
    <property type="molecule type" value="Transcribed_RNA"/>
</dbReference>
<organism evidence="1">
    <name type="scientific">Alexandrium monilatum</name>
    <dbReference type="NCBI Taxonomy" id="311494"/>
    <lineage>
        <taxon>Eukaryota</taxon>
        <taxon>Sar</taxon>
        <taxon>Alveolata</taxon>
        <taxon>Dinophyceae</taxon>
        <taxon>Gonyaulacales</taxon>
        <taxon>Pyrocystaceae</taxon>
        <taxon>Alexandrium</taxon>
    </lineage>
</organism>
<proteinExistence type="predicted"/>
<protein>
    <recommendedName>
        <fullName evidence="2">Ubiquitin-like domain-containing protein</fullName>
    </recommendedName>
</protein>
<sequence length="216" mass="23573">MSEDNAVESLEIEVLKLTGDKVFEGSVLASSTVGELLSQMSLDQTAVKYHLLHTESGILKESEALGDHVQPPGAALTLVARPFFKVEAKDIAGAHTNNPAYFARENAGTEEEYLRLVTVCWFSVGGTFPDVPPNDYRIIVEAKSHGRLNLKGNSFDVSANKGQVASWDAAAVLGDEFREFEVGRFTQVEAGPASVKLDMRCGNWVSGFCWKSIYLK</sequence>
<reference evidence="1" key="1">
    <citation type="submission" date="2021-01" db="EMBL/GenBank/DDBJ databases">
        <authorList>
            <person name="Corre E."/>
            <person name="Pelletier E."/>
            <person name="Niang G."/>
            <person name="Scheremetjew M."/>
            <person name="Finn R."/>
            <person name="Kale V."/>
            <person name="Holt S."/>
            <person name="Cochrane G."/>
            <person name="Meng A."/>
            <person name="Brown T."/>
            <person name="Cohen L."/>
        </authorList>
    </citation>
    <scope>NUCLEOTIDE SEQUENCE</scope>
    <source>
        <strain evidence="1">CCMP3105</strain>
    </source>
</reference>
<evidence type="ECO:0008006" key="2">
    <source>
        <dbReference type="Google" id="ProtNLM"/>
    </source>
</evidence>
<gene>
    <name evidence="1" type="ORF">AMON00008_LOCUS14515</name>
</gene>
<dbReference type="AlphaFoldDB" id="A0A7S4UE29"/>
<name>A0A7S4UE29_9DINO</name>